<comment type="caution">
    <text evidence="1">The sequence shown here is derived from an EMBL/GenBank/DDBJ whole genome shotgun (WGS) entry which is preliminary data.</text>
</comment>
<dbReference type="EMBL" id="NJES01000723">
    <property type="protein sequence ID" value="PHH69713.1"/>
    <property type="molecule type" value="Genomic_DNA"/>
</dbReference>
<dbReference type="Proteomes" id="UP000226431">
    <property type="component" value="Unassembled WGS sequence"/>
</dbReference>
<keyword evidence="2" id="KW-1185">Reference proteome</keyword>
<evidence type="ECO:0000313" key="2">
    <source>
        <dbReference type="Proteomes" id="UP000226431"/>
    </source>
</evidence>
<dbReference type="AlphaFoldDB" id="A0A2C5YQ26"/>
<reference evidence="1 2" key="1">
    <citation type="submission" date="2017-06" db="EMBL/GenBank/DDBJ databases">
        <title>Ant-infecting Ophiocordyceps genomes reveal a high diversity of potential behavioral manipulation genes and a possible major role for enterotoxins.</title>
        <authorList>
            <person name="De Bekker C."/>
            <person name="Evans H.C."/>
            <person name="Brachmann A."/>
            <person name="Hughes D.P."/>
        </authorList>
    </citation>
    <scope>NUCLEOTIDE SEQUENCE [LARGE SCALE GENOMIC DNA]</scope>
    <source>
        <strain evidence="1 2">Map16</strain>
    </source>
</reference>
<evidence type="ECO:0000313" key="1">
    <source>
        <dbReference type="EMBL" id="PHH69713.1"/>
    </source>
</evidence>
<proteinExistence type="predicted"/>
<sequence length="116" mass="12369">MPLVGLPSALSPFPSPWAAASRRSSSASENKTVFLPLPKVDDDPGLSVVGHLPSLMHAFIQYGDATMTMEPEAFVIQKPAGMPAPYRRLTVLMYDISTGQHADVVEREAVVGSSSS</sequence>
<gene>
    <name evidence="1" type="ORF">CDD80_6554</name>
</gene>
<organism evidence="1 2">
    <name type="scientific">Ophiocordyceps camponoti-rufipedis</name>
    <dbReference type="NCBI Taxonomy" id="2004952"/>
    <lineage>
        <taxon>Eukaryota</taxon>
        <taxon>Fungi</taxon>
        <taxon>Dikarya</taxon>
        <taxon>Ascomycota</taxon>
        <taxon>Pezizomycotina</taxon>
        <taxon>Sordariomycetes</taxon>
        <taxon>Hypocreomycetidae</taxon>
        <taxon>Hypocreales</taxon>
        <taxon>Ophiocordycipitaceae</taxon>
        <taxon>Ophiocordyceps</taxon>
    </lineage>
</organism>
<accession>A0A2C5YQ26</accession>
<protein>
    <submittedName>
        <fullName evidence="1">Uncharacterized protein</fullName>
    </submittedName>
</protein>
<name>A0A2C5YQ26_9HYPO</name>